<protein>
    <recommendedName>
        <fullName evidence="2">Integrase catalytic domain-containing protein</fullName>
    </recommendedName>
</protein>
<dbReference type="SUPFAM" id="SSF56672">
    <property type="entry name" value="DNA/RNA polymerases"/>
    <property type="match status" value="1"/>
</dbReference>
<dbReference type="FunFam" id="1.10.340.70:FF:000003">
    <property type="entry name" value="Protein CBG25708"/>
    <property type="match status" value="1"/>
</dbReference>
<dbReference type="Pfam" id="PF17921">
    <property type="entry name" value="Integrase_H2C2"/>
    <property type="match status" value="1"/>
</dbReference>
<dbReference type="Gene3D" id="1.10.340.70">
    <property type="match status" value="1"/>
</dbReference>
<keyword evidence="4" id="KW-1185">Reference proteome</keyword>
<dbReference type="OrthoDB" id="10063139at2759"/>
<dbReference type="InterPro" id="IPR043502">
    <property type="entry name" value="DNA/RNA_pol_sf"/>
</dbReference>
<dbReference type="GO" id="GO:0015074">
    <property type="term" value="P:DNA integration"/>
    <property type="evidence" value="ECO:0007669"/>
    <property type="project" value="InterPro"/>
</dbReference>
<dbReference type="FunFam" id="3.10.20.370:FF:000001">
    <property type="entry name" value="Retrovirus-related Pol polyprotein from transposon 17.6-like protein"/>
    <property type="match status" value="1"/>
</dbReference>
<dbReference type="PROSITE" id="PS50994">
    <property type="entry name" value="INTEGRASE"/>
    <property type="match status" value="1"/>
</dbReference>
<gene>
    <name evidence="3" type="ORF">BSL78_03292</name>
</gene>
<reference evidence="3 4" key="1">
    <citation type="journal article" date="2017" name="PLoS Biol.">
        <title>The sea cucumber genome provides insights into morphological evolution and visceral regeneration.</title>
        <authorList>
            <person name="Zhang X."/>
            <person name="Sun L."/>
            <person name="Yuan J."/>
            <person name="Sun Y."/>
            <person name="Gao Y."/>
            <person name="Zhang L."/>
            <person name="Li S."/>
            <person name="Dai H."/>
            <person name="Hamel J.F."/>
            <person name="Liu C."/>
            <person name="Yu Y."/>
            <person name="Liu S."/>
            <person name="Lin W."/>
            <person name="Guo K."/>
            <person name="Jin S."/>
            <person name="Xu P."/>
            <person name="Storey K.B."/>
            <person name="Huan P."/>
            <person name="Zhang T."/>
            <person name="Zhou Y."/>
            <person name="Zhang J."/>
            <person name="Lin C."/>
            <person name="Li X."/>
            <person name="Xing L."/>
            <person name="Huo D."/>
            <person name="Sun M."/>
            <person name="Wang L."/>
            <person name="Mercier A."/>
            <person name="Li F."/>
            <person name="Yang H."/>
            <person name="Xiang J."/>
        </authorList>
    </citation>
    <scope>NUCLEOTIDE SEQUENCE [LARGE SCALE GENOMIC DNA]</scope>
    <source>
        <strain evidence="3">Shaxun</strain>
        <tissue evidence="3">Muscle</tissue>
    </source>
</reference>
<dbReference type="AlphaFoldDB" id="A0A2G8LHV3"/>
<evidence type="ECO:0000256" key="1">
    <source>
        <dbReference type="ARBA" id="ARBA00023268"/>
    </source>
</evidence>
<evidence type="ECO:0000313" key="3">
    <source>
        <dbReference type="EMBL" id="PIK59837.1"/>
    </source>
</evidence>
<dbReference type="SUPFAM" id="SSF53098">
    <property type="entry name" value="Ribonuclease H-like"/>
    <property type="match status" value="1"/>
</dbReference>
<keyword evidence="1" id="KW-0511">Multifunctional enzyme</keyword>
<feature type="domain" description="Integrase catalytic" evidence="2">
    <location>
        <begin position="303"/>
        <end position="434"/>
    </location>
</feature>
<dbReference type="Pfam" id="PF17919">
    <property type="entry name" value="RT_RNaseH_2"/>
    <property type="match status" value="1"/>
</dbReference>
<dbReference type="InterPro" id="IPR001584">
    <property type="entry name" value="Integrase_cat-core"/>
</dbReference>
<dbReference type="GO" id="GO:0003824">
    <property type="term" value="F:catalytic activity"/>
    <property type="evidence" value="ECO:0007669"/>
    <property type="project" value="UniProtKB-KW"/>
</dbReference>
<sequence>MVVVPKADKSVRICGDYKGIQWDWTSKCEEAFEACKVFLTSEKLLVHYDPNQKLKLACDASSYGLGAVLSHEFENGDEKPICYASRTMSPSEKNYSQIEREALSLIFGVKKFHDFLYGRKFILVTDHKPLLAILGPKSGVPTIAAARMQRWALVLSAYDYEIEYRDSASHANCDALSRLPSKDTSNEGMEGQVFAVNVIDDNFPVLAEDLSKATKVDPVLSKVHQLVFTGWPENSDQLSEAFKPYFQRRDQLSCEQGCVLWGTRVVVPKQFHEQVLNELHWEHPGICSMKALARSFVWWPKLDADIEQRRVHVDFCEDKKHYFLILIDAHSKWVEVKPMSKTTVNRTIDELRMIFARHGLPEQLVSDNGPQFTSHEFGEFMRKDGIKHVLVAPYHPASNGAAERAVRLFKESFTKQVIEGNKERSLNHKIADFL</sequence>
<name>A0A2G8LHV3_STIJA</name>
<accession>A0A2G8LHV3</accession>
<dbReference type="Proteomes" id="UP000230750">
    <property type="component" value="Unassembled WGS sequence"/>
</dbReference>
<dbReference type="InterPro" id="IPR012337">
    <property type="entry name" value="RNaseH-like_sf"/>
</dbReference>
<dbReference type="InterPro" id="IPR041588">
    <property type="entry name" value="Integrase_H2C2"/>
</dbReference>
<dbReference type="Gene3D" id="3.10.20.370">
    <property type="match status" value="1"/>
</dbReference>
<dbReference type="GO" id="GO:0003676">
    <property type="term" value="F:nucleic acid binding"/>
    <property type="evidence" value="ECO:0007669"/>
    <property type="project" value="InterPro"/>
</dbReference>
<proteinExistence type="predicted"/>
<organism evidence="3 4">
    <name type="scientific">Stichopus japonicus</name>
    <name type="common">Sea cucumber</name>
    <dbReference type="NCBI Taxonomy" id="307972"/>
    <lineage>
        <taxon>Eukaryota</taxon>
        <taxon>Metazoa</taxon>
        <taxon>Echinodermata</taxon>
        <taxon>Eleutherozoa</taxon>
        <taxon>Echinozoa</taxon>
        <taxon>Holothuroidea</taxon>
        <taxon>Aspidochirotacea</taxon>
        <taxon>Aspidochirotida</taxon>
        <taxon>Stichopodidae</taxon>
        <taxon>Apostichopus</taxon>
    </lineage>
</organism>
<dbReference type="CDD" id="cd09274">
    <property type="entry name" value="RNase_HI_RT_Ty3"/>
    <property type="match status" value="1"/>
</dbReference>
<dbReference type="EMBL" id="MRZV01000073">
    <property type="protein sequence ID" value="PIK59837.1"/>
    <property type="molecule type" value="Genomic_DNA"/>
</dbReference>
<dbReference type="InterPro" id="IPR050951">
    <property type="entry name" value="Retrovirus_Pol_polyprotein"/>
</dbReference>
<comment type="caution">
    <text evidence="3">The sequence shown here is derived from an EMBL/GenBank/DDBJ whole genome shotgun (WGS) entry which is preliminary data.</text>
</comment>
<dbReference type="Pfam" id="PF00665">
    <property type="entry name" value="rve"/>
    <property type="match status" value="1"/>
</dbReference>
<evidence type="ECO:0000259" key="2">
    <source>
        <dbReference type="PROSITE" id="PS50994"/>
    </source>
</evidence>
<dbReference type="InterPro" id="IPR036397">
    <property type="entry name" value="RNaseH_sf"/>
</dbReference>
<dbReference type="InterPro" id="IPR041577">
    <property type="entry name" value="RT_RNaseH_2"/>
</dbReference>
<dbReference type="STRING" id="307972.A0A2G8LHV3"/>
<dbReference type="PANTHER" id="PTHR37984:SF5">
    <property type="entry name" value="PROTEIN NYNRIN-LIKE"/>
    <property type="match status" value="1"/>
</dbReference>
<dbReference type="PANTHER" id="PTHR37984">
    <property type="entry name" value="PROTEIN CBG26694"/>
    <property type="match status" value="1"/>
</dbReference>
<dbReference type="Gene3D" id="3.30.420.10">
    <property type="entry name" value="Ribonuclease H-like superfamily/Ribonuclease H"/>
    <property type="match status" value="1"/>
</dbReference>
<evidence type="ECO:0000313" key="4">
    <source>
        <dbReference type="Proteomes" id="UP000230750"/>
    </source>
</evidence>